<dbReference type="EMBL" id="JAIQCV010000005">
    <property type="protein sequence ID" value="KAH1096176.1"/>
    <property type="molecule type" value="Genomic_DNA"/>
</dbReference>
<name>A0A9D3VTA5_9ROSI</name>
<evidence type="ECO:0000313" key="2">
    <source>
        <dbReference type="Proteomes" id="UP000828251"/>
    </source>
</evidence>
<dbReference type="AlphaFoldDB" id="A0A9D3VTA5"/>
<keyword evidence="2" id="KW-1185">Reference proteome</keyword>
<organism evidence="1 2">
    <name type="scientific">Gossypium stocksii</name>
    <dbReference type="NCBI Taxonomy" id="47602"/>
    <lineage>
        <taxon>Eukaryota</taxon>
        <taxon>Viridiplantae</taxon>
        <taxon>Streptophyta</taxon>
        <taxon>Embryophyta</taxon>
        <taxon>Tracheophyta</taxon>
        <taxon>Spermatophyta</taxon>
        <taxon>Magnoliopsida</taxon>
        <taxon>eudicotyledons</taxon>
        <taxon>Gunneridae</taxon>
        <taxon>Pentapetalae</taxon>
        <taxon>rosids</taxon>
        <taxon>malvids</taxon>
        <taxon>Malvales</taxon>
        <taxon>Malvaceae</taxon>
        <taxon>Malvoideae</taxon>
        <taxon>Gossypium</taxon>
    </lineage>
</organism>
<reference evidence="1 2" key="1">
    <citation type="journal article" date="2021" name="Plant Biotechnol. J.">
        <title>Multi-omics assisted identification of the key and species-specific regulatory components of drought-tolerant mechanisms in Gossypium stocksii.</title>
        <authorList>
            <person name="Yu D."/>
            <person name="Ke L."/>
            <person name="Zhang D."/>
            <person name="Wu Y."/>
            <person name="Sun Y."/>
            <person name="Mei J."/>
            <person name="Sun J."/>
            <person name="Sun Y."/>
        </authorList>
    </citation>
    <scope>NUCLEOTIDE SEQUENCE [LARGE SCALE GENOMIC DNA]</scope>
    <source>
        <strain evidence="2">cv. E1</strain>
        <tissue evidence="1">Leaf</tissue>
    </source>
</reference>
<protein>
    <submittedName>
        <fullName evidence="1">Uncharacterized protein</fullName>
    </submittedName>
</protein>
<accession>A0A9D3VTA5</accession>
<proteinExistence type="predicted"/>
<sequence>MLQDSIYNSLNIEKEKFKSLKGSCFGKSITLKERFTVERVLFHNQLGTTPWIRLLERSKSTNLSCVLMNSGNELMLHEAKYNSFNIGKEKLASLKGSCFGKSIILKERSTLERLLFHNQLGTKPWIWLLERSREPNLSCLLMNSGNSVRLHDHKLRLSNWGKVRLLLSLSINKLTLDRWRPFKFLSWTNMPSFMELKLLLSK</sequence>
<comment type="caution">
    <text evidence="1">The sequence shown here is derived from an EMBL/GenBank/DDBJ whole genome shotgun (WGS) entry which is preliminary data.</text>
</comment>
<gene>
    <name evidence="1" type="ORF">J1N35_013097</name>
</gene>
<dbReference type="Proteomes" id="UP000828251">
    <property type="component" value="Unassembled WGS sequence"/>
</dbReference>
<evidence type="ECO:0000313" key="1">
    <source>
        <dbReference type="EMBL" id="KAH1096176.1"/>
    </source>
</evidence>